<dbReference type="AlphaFoldDB" id="A0A4S2MDH9"/>
<evidence type="ECO:0000256" key="1">
    <source>
        <dbReference type="ARBA" id="ARBA00004141"/>
    </source>
</evidence>
<dbReference type="SUPFAM" id="SSF81324">
    <property type="entry name" value="Voltage-gated potassium channels"/>
    <property type="match status" value="2"/>
</dbReference>
<dbReference type="PANTHER" id="PTHR46768:SF1">
    <property type="entry name" value="TWO PORE CHANNEL PROTEIN 2"/>
    <property type="match status" value="1"/>
</dbReference>
<dbReference type="GO" id="GO:0005765">
    <property type="term" value="C:lysosomal membrane"/>
    <property type="evidence" value="ECO:0007669"/>
    <property type="project" value="InterPro"/>
</dbReference>
<dbReference type="InterPro" id="IPR005821">
    <property type="entry name" value="Ion_trans_dom"/>
</dbReference>
<dbReference type="Gene3D" id="1.20.120.350">
    <property type="entry name" value="Voltage-gated potassium channels. Chain C"/>
    <property type="match status" value="1"/>
</dbReference>
<evidence type="ECO:0000256" key="5">
    <source>
        <dbReference type="SAM" id="Phobius"/>
    </source>
</evidence>
<feature type="transmembrane region" description="Helical" evidence="5">
    <location>
        <begin position="682"/>
        <end position="705"/>
    </location>
</feature>
<dbReference type="GO" id="GO:0019722">
    <property type="term" value="P:calcium-mediated signaling"/>
    <property type="evidence" value="ECO:0007669"/>
    <property type="project" value="TreeGrafter"/>
</dbReference>
<dbReference type="Proteomes" id="UP000308267">
    <property type="component" value="Unassembled WGS sequence"/>
</dbReference>
<keyword evidence="2 5" id="KW-0812">Transmembrane</keyword>
<evidence type="ECO:0000256" key="2">
    <source>
        <dbReference type="ARBA" id="ARBA00022692"/>
    </source>
</evidence>
<dbReference type="InterPro" id="IPR028798">
    <property type="entry name" value="TPC2"/>
</dbReference>
<keyword evidence="4 5" id="KW-0472">Membrane</keyword>
<feature type="transmembrane region" description="Helical" evidence="5">
    <location>
        <begin position="190"/>
        <end position="214"/>
    </location>
</feature>
<feature type="transmembrane region" description="Helical" evidence="5">
    <location>
        <begin position="101"/>
        <end position="126"/>
    </location>
</feature>
<dbReference type="Gene3D" id="1.10.287.70">
    <property type="match status" value="2"/>
</dbReference>
<organism evidence="7 8">
    <name type="scientific">Opisthorchis felineus</name>
    <dbReference type="NCBI Taxonomy" id="147828"/>
    <lineage>
        <taxon>Eukaryota</taxon>
        <taxon>Metazoa</taxon>
        <taxon>Spiralia</taxon>
        <taxon>Lophotrochozoa</taxon>
        <taxon>Platyhelminthes</taxon>
        <taxon>Trematoda</taxon>
        <taxon>Digenea</taxon>
        <taxon>Opisthorchiida</taxon>
        <taxon>Opisthorchiata</taxon>
        <taxon>Opisthorchiidae</taxon>
        <taxon>Opisthorchis</taxon>
    </lineage>
</organism>
<keyword evidence="8" id="KW-1185">Reference proteome</keyword>
<feature type="transmembrane region" description="Helical" evidence="5">
    <location>
        <begin position="266"/>
        <end position="289"/>
    </location>
</feature>
<dbReference type="STRING" id="147828.A0A4S2MDH9"/>
<comment type="caution">
    <text evidence="7">The sequence shown here is derived from an EMBL/GenBank/DDBJ whole genome shotgun (WGS) entry which is preliminary data.</text>
</comment>
<protein>
    <recommendedName>
        <fullName evidence="6">Ion transport domain-containing protein</fullName>
    </recommendedName>
</protein>
<feature type="transmembrane region" description="Helical" evidence="5">
    <location>
        <begin position="515"/>
        <end position="537"/>
    </location>
</feature>
<dbReference type="EMBL" id="SJOL01001553">
    <property type="protein sequence ID" value="TGZ74728.1"/>
    <property type="molecule type" value="Genomic_DNA"/>
</dbReference>
<reference evidence="7 8" key="1">
    <citation type="journal article" date="2019" name="BMC Genomics">
        <title>New insights from Opisthorchis felineus genome: update on genomics of the epidemiologically important liver flukes.</title>
        <authorList>
            <person name="Ershov N.I."/>
            <person name="Mordvinov V.A."/>
            <person name="Prokhortchouk E.B."/>
            <person name="Pakharukova M.Y."/>
            <person name="Gunbin K.V."/>
            <person name="Ustyantsev K."/>
            <person name="Genaev M.A."/>
            <person name="Blinov A.G."/>
            <person name="Mazur A."/>
            <person name="Boulygina E."/>
            <person name="Tsygankova S."/>
            <person name="Khrameeva E."/>
            <person name="Chekanov N."/>
            <person name="Fan G."/>
            <person name="Xiao A."/>
            <person name="Zhang H."/>
            <person name="Xu X."/>
            <person name="Yang H."/>
            <person name="Solovyev V."/>
            <person name="Lee S.M."/>
            <person name="Liu X."/>
            <person name="Afonnikov D.A."/>
            <person name="Skryabin K.G."/>
        </authorList>
    </citation>
    <scope>NUCLEOTIDE SEQUENCE [LARGE SCALE GENOMIC DNA]</scope>
    <source>
        <strain evidence="7">AK-0245</strain>
        <tissue evidence="7">Whole organism</tissue>
    </source>
</reference>
<name>A0A4S2MDH9_OPIFE</name>
<dbReference type="GO" id="GO:0015280">
    <property type="term" value="F:ligand-gated sodium channel activity"/>
    <property type="evidence" value="ECO:0007669"/>
    <property type="project" value="TreeGrafter"/>
</dbReference>
<proteinExistence type="predicted"/>
<dbReference type="PANTHER" id="PTHR46768">
    <property type="entry name" value="TWO PORE CALCIUM CHANNEL PROTEIN 2"/>
    <property type="match status" value="1"/>
</dbReference>
<evidence type="ECO:0000256" key="3">
    <source>
        <dbReference type="ARBA" id="ARBA00022989"/>
    </source>
</evidence>
<dbReference type="EMBL" id="SJOL01001553">
    <property type="protein sequence ID" value="TGZ74726.1"/>
    <property type="molecule type" value="Genomic_DNA"/>
</dbReference>
<dbReference type="Pfam" id="PF00520">
    <property type="entry name" value="Ion_trans"/>
    <property type="match status" value="2"/>
</dbReference>
<feature type="transmembrane region" description="Helical" evidence="5">
    <location>
        <begin position="132"/>
        <end position="152"/>
    </location>
</feature>
<keyword evidence="3 5" id="KW-1133">Transmembrane helix</keyword>
<gene>
    <name evidence="7" type="ORF">CRM22_000791</name>
</gene>
<feature type="transmembrane region" description="Helical" evidence="5">
    <location>
        <begin position="442"/>
        <end position="463"/>
    </location>
</feature>
<feature type="domain" description="Ion transport" evidence="6">
    <location>
        <begin position="54"/>
        <end position="292"/>
    </location>
</feature>
<evidence type="ECO:0000313" key="7">
    <source>
        <dbReference type="EMBL" id="TGZ74726.1"/>
    </source>
</evidence>
<evidence type="ECO:0000256" key="4">
    <source>
        <dbReference type="ARBA" id="ARBA00023136"/>
    </source>
</evidence>
<feature type="transmembrane region" description="Helical" evidence="5">
    <location>
        <begin position="590"/>
        <end position="618"/>
    </location>
</feature>
<feature type="domain" description="Ion transport" evidence="6">
    <location>
        <begin position="448"/>
        <end position="705"/>
    </location>
</feature>
<feature type="transmembrane region" description="Helical" evidence="5">
    <location>
        <begin position="58"/>
        <end position="81"/>
    </location>
</feature>
<dbReference type="InterPro" id="IPR027359">
    <property type="entry name" value="Volt_channel_dom_sf"/>
</dbReference>
<feature type="transmembrane region" description="Helical" evidence="5">
    <location>
        <begin position="557"/>
        <end position="578"/>
    </location>
</feature>
<comment type="subcellular location">
    <subcellularLocation>
        <location evidence="1">Membrane</location>
        <topology evidence="1">Multi-pass membrane protein</topology>
    </subcellularLocation>
</comment>
<dbReference type="GO" id="GO:0097682">
    <property type="term" value="F:intracellularly phosphatidylinositol-3,5-bisphosphate-gated monatomic cation channel activity"/>
    <property type="evidence" value="ECO:0007669"/>
    <property type="project" value="TreeGrafter"/>
</dbReference>
<dbReference type="GO" id="GO:0022832">
    <property type="term" value="F:voltage-gated channel activity"/>
    <property type="evidence" value="ECO:0007669"/>
    <property type="project" value="InterPro"/>
</dbReference>
<dbReference type="OrthoDB" id="416585at2759"/>
<evidence type="ECO:0000313" key="8">
    <source>
        <dbReference type="Proteomes" id="UP000308267"/>
    </source>
</evidence>
<dbReference type="GO" id="GO:0075509">
    <property type="term" value="P:endocytosis involved in viral entry into host cell"/>
    <property type="evidence" value="ECO:0007669"/>
    <property type="project" value="TreeGrafter"/>
</dbReference>
<evidence type="ECO:0000259" key="6">
    <source>
        <dbReference type="Pfam" id="PF00520"/>
    </source>
</evidence>
<sequence length="837" mass="95803">MMHSDNERFTAVKDLECLYERQAKTFLEDAVNHRSIFHKLDKRSLDFYNASYSPWFQWFYRMAICILFLLPLFEWPSSFTLNSDIRKNIVRPRLPCGVTEVVELVCLLVVLLESICLCCAFESSWVKRNPWLLGRFVVFSVYLVDLSVSLAFSCNEFHRIRRFLRPYFLISNSQLMKKLLKCLRRTLPKLLSTLFLLLLWLVFASMVALCVFSGKHHTDSGAANSTDSSSSFPDFYRTMINLLVLTTTANHPDVLVDMYNKNRATAIFSIVFLGLGLYVLMNILTAIIYSEFRGYMLSSVQARLTRRRLATRAAFEVLALLDQSLRAHGPFAVVSPESPACTMFRLLTLAIPYKDCSPQFLRITPRSDLVRSDRLIQLLDSINISSWKKEALREAYVSNFGESDLNVTQFMQLFRTLDLSSPRFTRDRLPPVSSRFAQCLQAWLVSYSFYKLSIAVSFLNIVNLAIDISSRLKSPGISVQLRITNWCFVVFYLLEQGGLMWAYGVKPFFSKLSNVFNLIVVSFLLIAKLIELAFLIYANGKFPTHLVDFSLWDIVNLTNILLLIRAVRLVNMFVWTSLVTSVLKDLPRNLAPVLGILLSVYYVYALLGMSLFHGVIVYNANSSSTENLQCGSYQQLQYWSINFDDFAASIVLLWDLMVVNNWHVIVTAYQQTLNNWVHLYMISWWLIAPVGLLSLVTAFVIESFLHRRDLYSKAIALASHPKEVVLVSSNPTPDLTVGPSNCLSVNPSRTARSYSHHTEMFSEPIVYETTPVTLFQPERYEEAVFTISTSSLDELFRAALQEPSEDELLVQLNQHKQLQRQLCAAQFANTVNQESTD</sequence>
<accession>A0A4S2MDH9</accession>
<feature type="transmembrane region" description="Helical" evidence="5">
    <location>
        <begin position="483"/>
        <end position="503"/>
    </location>
</feature>